<comment type="caution">
    <text evidence="1">The sequence shown here is derived from an EMBL/GenBank/DDBJ whole genome shotgun (WGS) entry which is preliminary data.</text>
</comment>
<dbReference type="EMBL" id="BART01009597">
    <property type="protein sequence ID" value="GAG78492.1"/>
    <property type="molecule type" value="Genomic_DNA"/>
</dbReference>
<evidence type="ECO:0000313" key="1">
    <source>
        <dbReference type="EMBL" id="GAG78492.1"/>
    </source>
</evidence>
<proteinExistence type="predicted"/>
<organism evidence="1">
    <name type="scientific">marine sediment metagenome</name>
    <dbReference type="NCBI Taxonomy" id="412755"/>
    <lineage>
        <taxon>unclassified sequences</taxon>
        <taxon>metagenomes</taxon>
        <taxon>ecological metagenomes</taxon>
    </lineage>
</organism>
<sequence>TGLLPRKGTMIKDTSGLSKVGLALLRKNRDKLTPPKQIELKVRGEQQVIIVTGPADSFESNSFGWGRADRRTKALAEAATALGWPLPVETFQDIPFNEDRLINKW</sequence>
<dbReference type="AlphaFoldDB" id="X1BBC0"/>
<gene>
    <name evidence="1" type="ORF">S01H4_21224</name>
</gene>
<accession>X1BBC0</accession>
<reference evidence="1" key="1">
    <citation type="journal article" date="2014" name="Front. Microbiol.">
        <title>High frequency of phylogenetically diverse reductive dehalogenase-homologous genes in deep subseafloor sedimentary metagenomes.</title>
        <authorList>
            <person name="Kawai M."/>
            <person name="Futagami T."/>
            <person name="Toyoda A."/>
            <person name="Takaki Y."/>
            <person name="Nishi S."/>
            <person name="Hori S."/>
            <person name="Arai W."/>
            <person name="Tsubouchi T."/>
            <person name="Morono Y."/>
            <person name="Uchiyama I."/>
            <person name="Ito T."/>
            <person name="Fujiyama A."/>
            <person name="Inagaki F."/>
            <person name="Takami H."/>
        </authorList>
    </citation>
    <scope>NUCLEOTIDE SEQUENCE</scope>
    <source>
        <strain evidence="1">Expedition CK06-06</strain>
    </source>
</reference>
<feature type="non-terminal residue" evidence="1">
    <location>
        <position position="1"/>
    </location>
</feature>
<protein>
    <submittedName>
        <fullName evidence="1">Uncharacterized protein</fullName>
    </submittedName>
</protein>
<name>X1BBC0_9ZZZZ</name>